<accession>A0AAD4QBU2</accession>
<keyword evidence="4" id="KW-1185">Reference proteome</keyword>
<dbReference type="AlphaFoldDB" id="A0AAD4QBU2"/>
<keyword evidence="2" id="KW-0812">Transmembrane</keyword>
<dbReference type="Proteomes" id="UP001201163">
    <property type="component" value="Unassembled WGS sequence"/>
</dbReference>
<feature type="compositionally biased region" description="Low complexity" evidence="1">
    <location>
        <begin position="230"/>
        <end position="253"/>
    </location>
</feature>
<name>A0AAD4QBU2_9AGAM</name>
<evidence type="ECO:0000256" key="2">
    <source>
        <dbReference type="SAM" id="Phobius"/>
    </source>
</evidence>
<feature type="region of interest" description="Disordered" evidence="1">
    <location>
        <begin position="337"/>
        <end position="374"/>
    </location>
</feature>
<keyword evidence="2" id="KW-1133">Transmembrane helix</keyword>
<gene>
    <name evidence="3" type="ORF">EDB92DRAFT_1801048</name>
</gene>
<comment type="caution">
    <text evidence="3">The sequence shown here is derived from an EMBL/GenBank/DDBJ whole genome shotgun (WGS) entry which is preliminary data.</text>
</comment>
<feature type="region of interest" description="Disordered" evidence="1">
    <location>
        <begin position="387"/>
        <end position="441"/>
    </location>
</feature>
<feature type="compositionally biased region" description="Polar residues" evidence="1">
    <location>
        <begin position="359"/>
        <end position="368"/>
    </location>
</feature>
<feature type="region of interest" description="Disordered" evidence="1">
    <location>
        <begin position="230"/>
        <end position="258"/>
    </location>
</feature>
<organism evidence="3 4">
    <name type="scientific">Lactarius akahatsu</name>
    <dbReference type="NCBI Taxonomy" id="416441"/>
    <lineage>
        <taxon>Eukaryota</taxon>
        <taxon>Fungi</taxon>
        <taxon>Dikarya</taxon>
        <taxon>Basidiomycota</taxon>
        <taxon>Agaricomycotina</taxon>
        <taxon>Agaricomycetes</taxon>
        <taxon>Russulales</taxon>
        <taxon>Russulaceae</taxon>
        <taxon>Lactarius</taxon>
    </lineage>
</organism>
<proteinExistence type="predicted"/>
<feature type="compositionally biased region" description="Low complexity" evidence="1">
    <location>
        <begin position="425"/>
        <end position="441"/>
    </location>
</feature>
<feature type="transmembrane region" description="Helical" evidence="2">
    <location>
        <begin position="261"/>
        <end position="286"/>
    </location>
</feature>
<evidence type="ECO:0000256" key="1">
    <source>
        <dbReference type="SAM" id="MobiDB-lite"/>
    </source>
</evidence>
<evidence type="ECO:0000313" key="4">
    <source>
        <dbReference type="Proteomes" id="UP001201163"/>
    </source>
</evidence>
<dbReference type="Gene3D" id="1.20.5.510">
    <property type="entry name" value="Single helix bin"/>
    <property type="match status" value="1"/>
</dbReference>
<evidence type="ECO:0000313" key="3">
    <source>
        <dbReference type="EMBL" id="KAH8987813.1"/>
    </source>
</evidence>
<protein>
    <submittedName>
        <fullName evidence="3">Uncharacterized protein</fullName>
    </submittedName>
</protein>
<sequence length="441" mass="45940">MIPFFFFFSPRYASAYTWQFTSQPSQCQNVSIAVQGSGQPPYNLLLVPSGPTPLPNNTEVRTIQNISFTGTSTSLSFKLNYPENSSFVAVVSDSSGFGSGGTSTPVTVLQSSDSSCYDTTKSVQGPWVFSVSPTGGITQCESVRLWWEQEFINGTVNFYGVIPGGNSFNIPQGSLSTNTDTGTGFNWTVDITGGTNIFVVAGDDRGIGSGGSAPFTVAYSANSSCLSGSSPSSTAGSPAGGSYPTSTSSSPSGSSGGHSNVGAIAGGVAGGLVAIVATALVGFFYFRRQKYSAVSKERPVNVLHDDDDDGSAPPHDLPQYYAPEPYLVPDPTIVGTSEAASTHDRPLSMTTADIPRPQTPGSMNTATSHTRKSALPPQLRPVNIIQHDDAGPSEVPTSAGEPETIELPPAYTNIRSAQRPPDTTPVPTTDSTPAPTETTTS</sequence>
<keyword evidence="2" id="KW-0472">Membrane</keyword>
<dbReference type="EMBL" id="JAKELL010000045">
    <property type="protein sequence ID" value="KAH8987813.1"/>
    <property type="molecule type" value="Genomic_DNA"/>
</dbReference>
<reference evidence="3" key="1">
    <citation type="submission" date="2022-01" db="EMBL/GenBank/DDBJ databases">
        <title>Comparative genomics reveals a dynamic genome evolution in the ectomycorrhizal milk-cap (Lactarius) mushrooms.</title>
        <authorList>
            <consortium name="DOE Joint Genome Institute"/>
            <person name="Lebreton A."/>
            <person name="Tang N."/>
            <person name="Kuo A."/>
            <person name="LaButti K."/>
            <person name="Drula E."/>
            <person name="Barry K."/>
            <person name="Clum A."/>
            <person name="Lipzen A."/>
            <person name="Mousain D."/>
            <person name="Ng V."/>
            <person name="Wang R."/>
            <person name="Wang X."/>
            <person name="Dai Y."/>
            <person name="Henrissat B."/>
            <person name="Grigoriev I.V."/>
            <person name="Guerin-Laguette A."/>
            <person name="Yu F."/>
            <person name="Martin F.M."/>
        </authorList>
    </citation>
    <scope>NUCLEOTIDE SEQUENCE</scope>
    <source>
        <strain evidence="3">QP</strain>
    </source>
</reference>